<dbReference type="SUPFAM" id="SSF52047">
    <property type="entry name" value="RNI-like"/>
    <property type="match status" value="1"/>
</dbReference>
<comment type="caution">
    <text evidence="1">The sequence shown here is derived from an EMBL/GenBank/DDBJ whole genome shotgun (WGS) entry which is preliminary data.</text>
</comment>
<keyword evidence="2" id="KW-1185">Reference proteome</keyword>
<dbReference type="Proteomes" id="UP000559256">
    <property type="component" value="Unassembled WGS sequence"/>
</dbReference>
<organism evidence="1 2">
    <name type="scientific">Tetrapyrgos nigripes</name>
    <dbReference type="NCBI Taxonomy" id="182062"/>
    <lineage>
        <taxon>Eukaryota</taxon>
        <taxon>Fungi</taxon>
        <taxon>Dikarya</taxon>
        <taxon>Basidiomycota</taxon>
        <taxon>Agaricomycotina</taxon>
        <taxon>Agaricomycetes</taxon>
        <taxon>Agaricomycetidae</taxon>
        <taxon>Agaricales</taxon>
        <taxon>Marasmiineae</taxon>
        <taxon>Marasmiaceae</taxon>
        <taxon>Tetrapyrgos</taxon>
    </lineage>
</organism>
<accession>A0A8H5C7Q2</accession>
<protein>
    <recommendedName>
        <fullName evidence="3">F-box domain-containing protein</fullName>
    </recommendedName>
</protein>
<evidence type="ECO:0008006" key="3">
    <source>
        <dbReference type="Google" id="ProtNLM"/>
    </source>
</evidence>
<gene>
    <name evidence="1" type="ORF">D9758_015684</name>
</gene>
<dbReference type="EMBL" id="JAACJM010000225">
    <property type="protein sequence ID" value="KAF5336679.1"/>
    <property type="molecule type" value="Genomic_DNA"/>
</dbReference>
<evidence type="ECO:0000313" key="2">
    <source>
        <dbReference type="Proteomes" id="UP000559256"/>
    </source>
</evidence>
<dbReference type="OrthoDB" id="2883937at2759"/>
<reference evidence="1 2" key="1">
    <citation type="journal article" date="2020" name="ISME J.">
        <title>Uncovering the hidden diversity of litter-decomposition mechanisms in mushroom-forming fungi.</title>
        <authorList>
            <person name="Floudas D."/>
            <person name="Bentzer J."/>
            <person name="Ahren D."/>
            <person name="Johansson T."/>
            <person name="Persson P."/>
            <person name="Tunlid A."/>
        </authorList>
    </citation>
    <scope>NUCLEOTIDE SEQUENCE [LARGE SCALE GENOMIC DNA]</scope>
    <source>
        <strain evidence="1 2">CBS 291.85</strain>
    </source>
</reference>
<dbReference type="InterPro" id="IPR032675">
    <property type="entry name" value="LRR_dom_sf"/>
</dbReference>
<dbReference type="Gene3D" id="3.80.10.10">
    <property type="entry name" value="Ribonuclease Inhibitor"/>
    <property type="match status" value="1"/>
</dbReference>
<evidence type="ECO:0000313" key="1">
    <source>
        <dbReference type="EMBL" id="KAF5336679.1"/>
    </source>
</evidence>
<sequence length="500" mass="56941">MSLKTQAANLRRSIQHSRTLTRSYISRLPPELLLEIFESCLPPFPLSHSDRVSFHPLHSDNDIYTGVDTFVAVKLSHVSRHWRSLALSNPKLWSRIIILAKSTDKLLHPWDMTPSRLITALTHFLKCSREYPLQILFQSIWSNAESHHIILRPLKLLLDQSHRWDRVHFSLFAAQIARLVFPTHFPLLRSFTLYNEVGFWATVLPVFSAPRLESLGLKRLDLAETDFRRGYPHLVDLCMAYYEVSECISALATASPSMSMSFEKMYLEHDRPNLTPIISLASELRVESNHDFQPVEAVESLLGRISSMPHLHALAFTKSPAQLRLFPTTAFKSFLSRRQATDSAITQLHFGQWMVDGNLGLIEVLTLLPSLTHLTLDECPPSRGIIRQVDAQRLISDQLLRALELPTLESESDMEITCLLPRLTHLSLSFCNVEGGCNFQILLPMVQSRRSPPRITATRVARLHQLEITTAPDLLAAEDREILLALREGEFDVQCRVISD</sequence>
<dbReference type="AlphaFoldDB" id="A0A8H5C7Q2"/>
<proteinExistence type="predicted"/>
<dbReference type="Gene3D" id="1.20.1280.50">
    <property type="match status" value="1"/>
</dbReference>
<name>A0A8H5C7Q2_9AGAR</name>